<feature type="coiled-coil region" evidence="8">
    <location>
        <begin position="133"/>
        <end position="167"/>
    </location>
</feature>
<sequence length="406" mass="44100">MRTWAMTRRVLTELLRDKRTLALMFAAPLLILTLMYFLFQGANNTNADLAVRSVDADLVSAMQIDGMHIHDVTASKGSDADGGTARQVIRDQDYDGYLEQSGDSLTLTLAGTDQTKSGLILQSLKSAQTTLSAKAASATIASQAASLKQLEQKVTELSAQLLALNAGKQTASSSQSASPSTSSSGQQSQRNPSTTVTVTYLYGDADSTFFDTLVPIMMGFVIFFFVFLISGIALLHERTTGTLARLLATPIRRREIVNGYLFGYGIVAIIQTVVVVSYTLLVFKTEILGSLWTVMLINLMVAACALTLGLLISTFARTEFQMMQFIPIIVIPQIFFSGIISVDSMPRWLQAVAHAMPLFWGSHAMSDVVEKGAGLSQIAPDLGVLAAFIVVFLVLNVLVMRKYRRV</sequence>
<gene>
    <name evidence="12" type="ORF">BPSY_0368</name>
</gene>
<dbReference type="GO" id="GO:0005886">
    <property type="term" value="C:plasma membrane"/>
    <property type="evidence" value="ECO:0007669"/>
    <property type="project" value="UniProtKB-SubCell"/>
</dbReference>
<proteinExistence type="inferred from homology"/>
<organism evidence="12 13">
    <name type="scientific">Bifidobacterium psychraerophilum</name>
    <dbReference type="NCBI Taxonomy" id="218140"/>
    <lineage>
        <taxon>Bacteria</taxon>
        <taxon>Bacillati</taxon>
        <taxon>Actinomycetota</taxon>
        <taxon>Actinomycetes</taxon>
        <taxon>Bifidobacteriales</taxon>
        <taxon>Bifidobacteriaceae</taxon>
        <taxon>Bifidobacterium</taxon>
    </lineage>
</organism>
<name>A0A087CJ23_9BIFI</name>
<dbReference type="STRING" id="218140.BPSY_0368"/>
<keyword evidence="8" id="KW-0175">Coiled coil</keyword>
<evidence type="ECO:0000256" key="4">
    <source>
        <dbReference type="ARBA" id="ARBA00022475"/>
    </source>
</evidence>
<evidence type="ECO:0000256" key="6">
    <source>
        <dbReference type="ARBA" id="ARBA00022989"/>
    </source>
</evidence>
<dbReference type="OrthoDB" id="9776218at2"/>
<evidence type="ECO:0000256" key="9">
    <source>
        <dbReference type="SAM" id="MobiDB-lite"/>
    </source>
</evidence>
<keyword evidence="6 10" id="KW-1133">Transmembrane helix</keyword>
<dbReference type="Pfam" id="PF12698">
    <property type="entry name" value="ABC2_membrane_3"/>
    <property type="match status" value="1"/>
</dbReference>
<keyword evidence="3" id="KW-0813">Transport</keyword>
<keyword evidence="13" id="KW-1185">Reference proteome</keyword>
<evidence type="ECO:0000256" key="3">
    <source>
        <dbReference type="ARBA" id="ARBA00022448"/>
    </source>
</evidence>
<keyword evidence="7 10" id="KW-0472">Membrane</keyword>
<dbReference type="PANTHER" id="PTHR30294">
    <property type="entry name" value="MEMBRANE COMPONENT OF ABC TRANSPORTER YHHJ-RELATED"/>
    <property type="match status" value="1"/>
</dbReference>
<keyword evidence="5 10" id="KW-0812">Transmembrane</keyword>
<dbReference type="InterPro" id="IPR013525">
    <property type="entry name" value="ABC2_TM"/>
</dbReference>
<evidence type="ECO:0000256" key="8">
    <source>
        <dbReference type="SAM" id="Coils"/>
    </source>
</evidence>
<dbReference type="EMBL" id="JGZI01000007">
    <property type="protein sequence ID" value="KFI83273.1"/>
    <property type="molecule type" value="Genomic_DNA"/>
</dbReference>
<dbReference type="eggNOG" id="COG0842">
    <property type="taxonomic scope" value="Bacteria"/>
</dbReference>
<dbReference type="InterPro" id="IPR051449">
    <property type="entry name" value="ABC-2_transporter_component"/>
</dbReference>
<keyword evidence="4" id="KW-1003">Cell membrane</keyword>
<evidence type="ECO:0000313" key="12">
    <source>
        <dbReference type="EMBL" id="KFI83273.1"/>
    </source>
</evidence>
<dbReference type="AlphaFoldDB" id="A0A087CJ23"/>
<feature type="transmembrane region" description="Helical" evidence="10">
    <location>
        <begin position="21"/>
        <end position="39"/>
    </location>
</feature>
<dbReference type="PROSITE" id="PS51012">
    <property type="entry name" value="ABC_TM2"/>
    <property type="match status" value="1"/>
</dbReference>
<comment type="similarity">
    <text evidence="2">Belongs to the ABC-2 integral membrane protein family.</text>
</comment>
<feature type="transmembrane region" description="Helical" evidence="10">
    <location>
        <begin position="382"/>
        <end position="400"/>
    </location>
</feature>
<dbReference type="PANTHER" id="PTHR30294:SF38">
    <property type="entry name" value="TRANSPORT PERMEASE PROTEIN"/>
    <property type="match status" value="1"/>
</dbReference>
<evidence type="ECO:0000256" key="2">
    <source>
        <dbReference type="ARBA" id="ARBA00007783"/>
    </source>
</evidence>
<dbReference type="Proteomes" id="UP000029050">
    <property type="component" value="Unassembled WGS sequence"/>
</dbReference>
<feature type="transmembrane region" description="Helical" evidence="10">
    <location>
        <begin position="256"/>
        <end position="281"/>
    </location>
</feature>
<feature type="domain" description="ABC transmembrane type-2" evidence="11">
    <location>
        <begin position="170"/>
        <end position="403"/>
    </location>
</feature>
<evidence type="ECO:0000259" key="11">
    <source>
        <dbReference type="PROSITE" id="PS51012"/>
    </source>
</evidence>
<evidence type="ECO:0000313" key="13">
    <source>
        <dbReference type="Proteomes" id="UP000029050"/>
    </source>
</evidence>
<accession>A0A087CJ23</accession>
<comment type="subcellular location">
    <subcellularLocation>
        <location evidence="1">Cell membrane</location>
        <topology evidence="1">Multi-pass membrane protein</topology>
    </subcellularLocation>
</comment>
<evidence type="ECO:0000256" key="7">
    <source>
        <dbReference type="ARBA" id="ARBA00023136"/>
    </source>
</evidence>
<evidence type="ECO:0000256" key="5">
    <source>
        <dbReference type="ARBA" id="ARBA00022692"/>
    </source>
</evidence>
<comment type="caution">
    <text evidence="12">The sequence shown here is derived from an EMBL/GenBank/DDBJ whole genome shotgun (WGS) entry which is preliminary data.</text>
</comment>
<protein>
    <submittedName>
        <fullName evidence="12">ABC transporter, permease</fullName>
    </submittedName>
</protein>
<feature type="region of interest" description="Disordered" evidence="9">
    <location>
        <begin position="170"/>
        <end position="191"/>
    </location>
</feature>
<feature type="compositionally biased region" description="Low complexity" evidence="9">
    <location>
        <begin position="170"/>
        <end position="189"/>
    </location>
</feature>
<feature type="transmembrane region" description="Helical" evidence="10">
    <location>
        <begin position="213"/>
        <end position="235"/>
    </location>
</feature>
<dbReference type="InterPro" id="IPR047817">
    <property type="entry name" value="ABC2_TM_bact-type"/>
</dbReference>
<evidence type="ECO:0000256" key="1">
    <source>
        <dbReference type="ARBA" id="ARBA00004651"/>
    </source>
</evidence>
<reference evidence="12 13" key="1">
    <citation type="submission" date="2014-03" db="EMBL/GenBank/DDBJ databases">
        <title>Genomics of Bifidobacteria.</title>
        <authorList>
            <person name="Ventura M."/>
            <person name="Milani C."/>
            <person name="Lugli G.A."/>
        </authorList>
    </citation>
    <scope>NUCLEOTIDE SEQUENCE [LARGE SCALE GENOMIC DNA]</scope>
    <source>
        <strain evidence="12 13">LMG 21775</strain>
    </source>
</reference>
<feature type="transmembrane region" description="Helical" evidence="10">
    <location>
        <begin position="287"/>
        <end position="313"/>
    </location>
</feature>
<feature type="transmembrane region" description="Helical" evidence="10">
    <location>
        <begin position="325"/>
        <end position="342"/>
    </location>
</feature>
<dbReference type="GO" id="GO:0140359">
    <property type="term" value="F:ABC-type transporter activity"/>
    <property type="evidence" value="ECO:0007669"/>
    <property type="project" value="InterPro"/>
</dbReference>
<evidence type="ECO:0000256" key="10">
    <source>
        <dbReference type="SAM" id="Phobius"/>
    </source>
</evidence>